<dbReference type="EMBL" id="STGT01000003">
    <property type="protein sequence ID" value="THV13749.1"/>
    <property type="molecule type" value="Genomic_DNA"/>
</dbReference>
<evidence type="ECO:0008006" key="3">
    <source>
        <dbReference type="Google" id="ProtNLM"/>
    </source>
</evidence>
<evidence type="ECO:0000313" key="1">
    <source>
        <dbReference type="EMBL" id="THV13749.1"/>
    </source>
</evidence>
<evidence type="ECO:0000313" key="2">
    <source>
        <dbReference type="Proteomes" id="UP000309667"/>
    </source>
</evidence>
<sequence>MTSLPAGWTEDDFARLKRLWDEGAKTIVIAAELGMTEGRVTGVIERQRDLFGNRDRRARARRRGKALAALWLQRRAEILAEGGRP</sequence>
<keyword evidence="2" id="KW-1185">Reference proteome</keyword>
<reference evidence="1 2" key="1">
    <citation type="submission" date="2019-04" db="EMBL/GenBank/DDBJ databases">
        <title>Genome sequence of strain 7209-2.</title>
        <authorList>
            <person name="Gao J."/>
            <person name="Sun J."/>
        </authorList>
    </citation>
    <scope>NUCLEOTIDE SEQUENCE [LARGE SCALE GENOMIC DNA]</scope>
    <source>
        <strain evidence="1 2">7209-2</strain>
    </source>
</reference>
<comment type="caution">
    <text evidence="1">The sequence shown here is derived from an EMBL/GenBank/DDBJ whole genome shotgun (WGS) entry which is preliminary data.</text>
</comment>
<protein>
    <recommendedName>
        <fullName evidence="3">GcrA cell cycle regulator</fullName>
    </recommendedName>
</protein>
<proteinExistence type="predicted"/>
<accession>A0ABY2QT26</accession>
<name>A0ABY2QT26_9HYPH</name>
<organism evidence="1 2">
    <name type="scientific">Rhizobium rhizophilum</name>
    <dbReference type="NCBI Taxonomy" id="1850373"/>
    <lineage>
        <taxon>Bacteria</taxon>
        <taxon>Pseudomonadati</taxon>
        <taxon>Pseudomonadota</taxon>
        <taxon>Alphaproteobacteria</taxon>
        <taxon>Hyphomicrobiales</taxon>
        <taxon>Rhizobiaceae</taxon>
        <taxon>Rhizobium/Agrobacterium group</taxon>
        <taxon>Rhizobium</taxon>
    </lineage>
</organism>
<gene>
    <name evidence="1" type="ORF">E9677_12630</name>
</gene>
<dbReference type="RefSeq" id="WP_136558457.1">
    <property type="nucleotide sequence ID" value="NZ_STGT01000003.1"/>
</dbReference>
<dbReference type="Proteomes" id="UP000309667">
    <property type="component" value="Unassembled WGS sequence"/>
</dbReference>